<organism evidence="1 2">
    <name type="scientific">Brachionus calyciflorus</name>
    <dbReference type="NCBI Taxonomy" id="104777"/>
    <lineage>
        <taxon>Eukaryota</taxon>
        <taxon>Metazoa</taxon>
        <taxon>Spiralia</taxon>
        <taxon>Gnathifera</taxon>
        <taxon>Rotifera</taxon>
        <taxon>Eurotatoria</taxon>
        <taxon>Monogononta</taxon>
        <taxon>Pseudotrocha</taxon>
        <taxon>Ploima</taxon>
        <taxon>Brachionidae</taxon>
        <taxon>Brachionus</taxon>
    </lineage>
</organism>
<keyword evidence="2" id="KW-1185">Reference proteome</keyword>
<name>A0A814MTW6_9BILA</name>
<gene>
    <name evidence="1" type="ORF">OXX778_LOCUS20329</name>
</gene>
<proteinExistence type="predicted"/>
<dbReference type="AlphaFoldDB" id="A0A814MTW6"/>
<comment type="caution">
    <text evidence="1">The sequence shown here is derived from an EMBL/GenBank/DDBJ whole genome shotgun (WGS) entry which is preliminary data.</text>
</comment>
<evidence type="ECO:0000313" key="1">
    <source>
        <dbReference type="EMBL" id="CAF1083941.1"/>
    </source>
</evidence>
<sequence length="192" mass="23161">MSSKGYKIVFEKGKCLILKNDSIIESNSRKQNNSLYELKLFFQDNKRVVQTLKYKIHFQKINQLEKKSKENKFEINKENKVNMQVKNKPKKIVKFSECTKYECFMSRNKNFLEHLERFERDGIMVRKNNSQKELQSSYKVRKRKNNNSFSSKDFQEDYSMTIHSAYDLNFKRKLVKSKTRLKQKENLRFNGP</sequence>
<protein>
    <submittedName>
        <fullName evidence="1">Uncharacterized protein</fullName>
    </submittedName>
</protein>
<evidence type="ECO:0000313" key="2">
    <source>
        <dbReference type="Proteomes" id="UP000663879"/>
    </source>
</evidence>
<reference evidence="1" key="1">
    <citation type="submission" date="2021-02" db="EMBL/GenBank/DDBJ databases">
        <authorList>
            <person name="Nowell W R."/>
        </authorList>
    </citation>
    <scope>NUCLEOTIDE SEQUENCE</scope>
    <source>
        <strain evidence="1">Ploen Becks lab</strain>
    </source>
</reference>
<accession>A0A814MTW6</accession>
<dbReference type="EMBL" id="CAJNOC010006703">
    <property type="protein sequence ID" value="CAF1083941.1"/>
    <property type="molecule type" value="Genomic_DNA"/>
</dbReference>
<dbReference type="Proteomes" id="UP000663879">
    <property type="component" value="Unassembled WGS sequence"/>
</dbReference>